<dbReference type="InterPro" id="IPR036390">
    <property type="entry name" value="WH_DNA-bd_sf"/>
</dbReference>
<reference evidence="2 3" key="1">
    <citation type="submission" date="2020-04" db="EMBL/GenBank/DDBJ databases">
        <title>MicrobeNet Type strains.</title>
        <authorList>
            <person name="Nicholson A.C."/>
        </authorList>
    </citation>
    <scope>NUCLEOTIDE SEQUENCE [LARGE SCALE GENOMIC DNA]</scope>
    <source>
        <strain evidence="2 3">ATCC BAA-787</strain>
    </source>
</reference>
<dbReference type="Pfam" id="PF13412">
    <property type="entry name" value="HTH_24"/>
    <property type="match status" value="1"/>
</dbReference>
<dbReference type="Pfam" id="PF00480">
    <property type="entry name" value="ROK"/>
    <property type="match status" value="1"/>
</dbReference>
<dbReference type="PANTHER" id="PTHR18964">
    <property type="entry name" value="ROK (REPRESSOR, ORF, KINASE) FAMILY"/>
    <property type="match status" value="1"/>
</dbReference>
<dbReference type="SUPFAM" id="SSF53067">
    <property type="entry name" value="Actin-like ATPase domain"/>
    <property type="match status" value="1"/>
</dbReference>
<dbReference type="PANTHER" id="PTHR18964:SF173">
    <property type="entry name" value="GLUCOKINASE"/>
    <property type="match status" value="1"/>
</dbReference>
<dbReference type="RefSeq" id="WP_168676891.1">
    <property type="nucleotide sequence ID" value="NZ_JAAXOY010000013.1"/>
</dbReference>
<dbReference type="Gene3D" id="1.10.10.10">
    <property type="entry name" value="Winged helix-like DNA-binding domain superfamily/Winged helix DNA-binding domain"/>
    <property type="match status" value="1"/>
</dbReference>
<evidence type="ECO:0000313" key="3">
    <source>
        <dbReference type="Proteomes" id="UP000777774"/>
    </source>
</evidence>
<dbReference type="InterPro" id="IPR011991">
    <property type="entry name" value="ArsR-like_HTH"/>
</dbReference>
<gene>
    <name evidence="2" type="ORF">HGA02_01650</name>
</gene>
<protein>
    <submittedName>
        <fullName evidence="2">ROK family transcriptional regulator</fullName>
    </submittedName>
</protein>
<name>A0ABX1JWP8_9CELL</name>
<dbReference type="InterPro" id="IPR049874">
    <property type="entry name" value="ROK_cs"/>
</dbReference>
<dbReference type="InterPro" id="IPR000600">
    <property type="entry name" value="ROK"/>
</dbReference>
<dbReference type="PROSITE" id="PS01125">
    <property type="entry name" value="ROK"/>
    <property type="match status" value="1"/>
</dbReference>
<comment type="caution">
    <text evidence="2">The sequence shown here is derived from an EMBL/GenBank/DDBJ whole genome shotgun (WGS) entry which is preliminary data.</text>
</comment>
<evidence type="ECO:0000256" key="1">
    <source>
        <dbReference type="ARBA" id="ARBA00006479"/>
    </source>
</evidence>
<dbReference type="InterPro" id="IPR043129">
    <property type="entry name" value="ATPase_NBD"/>
</dbReference>
<dbReference type="SUPFAM" id="SSF46785">
    <property type="entry name" value="Winged helix' DNA-binding domain"/>
    <property type="match status" value="1"/>
</dbReference>
<dbReference type="CDD" id="cd00090">
    <property type="entry name" value="HTH_ARSR"/>
    <property type="match status" value="1"/>
</dbReference>
<proteinExistence type="inferred from homology"/>
<dbReference type="Proteomes" id="UP000777774">
    <property type="component" value="Unassembled WGS sequence"/>
</dbReference>
<organism evidence="2 3">
    <name type="scientific">Cellulomonas septica</name>
    <dbReference type="NCBI Taxonomy" id="285080"/>
    <lineage>
        <taxon>Bacteria</taxon>
        <taxon>Bacillati</taxon>
        <taxon>Actinomycetota</taxon>
        <taxon>Actinomycetes</taxon>
        <taxon>Micrococcales</taxon>
        <taxon>Cellulomonadaceae</taxon>
        <taxon>Cellulomonas</taxon>
    </lineage>
</organism>
<keyword evidence="3" id="KW-1185">Reference proteome</keyword>
<evidence type="ECO:0000313" key="2">
    <source>
        <dbReference type="EMBL" id="NKY38266.1"/>
    </source>
</evidence>
<dbReference type="Gene3D" id="3.30.420.40">
    <property type="match status" value="2"/>
</dbReference>
<sequence length="401" mass="41261">MSRRAAAAGSQSSLREANRVLVVETVKRYGGLTQVELATATGLSQATVSTIVRELLAAGVVDTANTTRSGRRAQMVTLARRVGLAVGVQVGHRSLRVVLGDFTHEVIAEQSLPLPAGHRVDTSLDRVALLVVDLLERVGATLEDVVGLGVGLPAPVDSSTGMVSVAGLMPGWDEVHVGQVLSKRLGRPVYVDNDANLGAVAESTLGAAREFGDSVYVRVSHGVGAGIVIGGQLHRGAGGTAGEIGHVPVRFPGEPCRCGNSGCLDTVAGATPLLGGLRDSHGVLALRDVVQRANEGDQRCSQAVADVGSLVGTVVAGLATAVNPQVVVVGGELADTGEVLLRPMREAMRRHVLPNQLVPLEVVGASLGTRAEVLGGLVLALQSTDVPLRVDADEVALVEQA</sequence>
<dbReference type="InterPro" id="IPR036388">
    <property type="entry name" value="WH-like_DNA-bd_sf"/>
</dbReference>
<accession>A0ABX1JWP8</accession>
<dbReference type="EMBL" id="JAAXOY010000013">
    <property type="protein sequence ID" value="NKY38266.1"/>
    <property type="molecule type" value="Genomic_DNA"/>
</dbReference>
<comment type="similarity">
    <text evidence="1">Belongs to the ROK (NagC/XylR) family.</text>
</comment>